<evidence type="ECO:0000313" key="2">
    <source>
        <dbReference type="Proteomes" id="UP000199397"/>
    </source>
</evidence>
<dbReference type="RefSeq" id="WP_093071042.1">
    <property type="nucleotide sequence ID" value="NZ_FNQP01000041.1"/>
</dbReference>
<evidence type="ECO:0000313" key="1">
    <source>
        <dbReference type="EMBL" id="SEB12967.1"/>
    </source>
</evidence>
<dbReference type="EMBL" id="FNQP01000041">
    <property type="protein sequence ID" value="SEB12967.1"/>
    <property type="molecule type" value="Genomic_DNA"/>
</dbReference>
<dbReference type="Proteomes" id="UP000199397">
    <property type="component" value="Unassembled WGS sequence"/>
</dbReference>
<accession>A0A1H4GTV6</accession>
<protein>
    <recommendedName>
        <fullName evidence="3">Phytanoyl-CoA dioxygenase (PhyH)</fullName>
    </recommendedName>
</protein>
<keyword evidence="2" id="KW-1185">Reference proteome</keyword>
<name>A0A1H4GTV6_9GAMM</name>
<evidence type="ECO:0008006" key="3">
    <source>
        <dbReference type="Google" id="ProtNLM"/>
    </source>
</evidence>
<proteinExistence type="predicted"/>
<dbReference type="OrthoDB" id="9835190at2"/>
<reference evidence="1 2" key="1">
    <citation type="submission" date="2016-10" db="EMBL/GenBank/DDBJ databases">
        <authorList>
            <person name="de Groot N.N."/>
        </authorList>
    </citation>
    <scope>NUCLEOTIDE SEQUENCE [LARGE SCALE GENOMIC DNA]</scope>
    <source>
        <strain evidence="1 2">DSM 21228</strain>
    </source>
</reference>
<dbReference type="STRING" id="525918.SAMN05660964_03706"/>
<sequence>MHTTQEVLLATGECLHITNDTFAAAVIEGLQADMLATLVDGKTPALHMKNAVNREWCQQVADRFIQHPATKKEEVIPPIYSLGSHLYSCPEGEEFSCYFREIEHMNSAIANVLPNGHDPIVAFLQKACALNNAQFEYLSYNGASVRHGSLRLWGEGSQTSSDNQCYFAAPHEDYVETNANHPSLYQIHDSNNVYSIILCIDAVDDKEPETLVWNRRMTLEEICDPHNKHAWSSYGYKESIIEGVEAMSIRLKKGDAAIIPAHNVHAVIGYPGFRRCTYMAFFHIIKTPATGFSKMVFRT</sequence>
<gene>
    <name evidence="1" type="ORF">SAMN05660964_03706</name>
</gene>
<organism evidence="1 2">
    <name type="scientific">Thiothrix caldifontis</name>
    <dbReference type="NCBI Taxonomy" id="525918"/>
    <lineage>
        <taxon>Bacteria</taxon>
        <taxon>Pseudomonadati</taxon>
        <taxon>Pseudomonadota</taxon>
        <taxon>Gammaproteobacteria</taxon>
        <taxon>Thiotrichales</taxon>
        <taxon>Thiotrichaceae</taxon>
        <taxon>Thiothrix</taxon>
    </lineage>
</organism>
<dbReference type="AlphaFoldDB" id="A0A1H4GTV6"/>